<dbReference type="InterPro" id="IPR011425">
    <property type="entry name" value="Med9"/>
</dbReference>
<evidence type="ECO:0000256" key="4">
    <source>
        <dbReference type="ARBA" id="ARBA00023159"/>
    </source>
</evidence>
<dbReference type="AlphaFoldDB" id="A0A060S9A9"/>
<evidence type="ECO:0000256" key="9">
    <source>
        <dbReference type="SAM" id="MobiDB-lite"/>
    </source>
</evidence>
<comment type="subunit">
    <text evidence="7">Component of the Mediator complex.</text>
</comment>
<dbReference type="EMBL" id="CCBP010000095">
    <property type="protein sequence ID" value="CDO70940.1"/>
    <property type="molecule type" value="Genomic_DNA"/>
</dbReference>
<dbReference type="OrthoDB" id="2563275at2759"/>
<reference evidence="10" key="1">
    <citation type="submission" date="2014-01" db="EMBL/GenBank/DDBJ databases">
        <title>The genome of the white-rot fungus Pycnoporus cinnabarinus: a basidiomycete model with a versatile arsenal for lignocellulosic biomass breakdown.</title>
        <authorList>
            <person name="Levasseur A."/>
            <person name="Lomascolo A."/>
            <person name="Ruiz-Duenas F.J."/>
            <person name="Uzan E."/>
            <person name="Piumi F."/>
            <person name="Kues U."/>
            <person name="Ram A.F.J."/>
            <person name="Murat C."/>
            <person name="Haon M."/>
            <person name="Benoit I."/>
            <person name="Arfi Y."/>
            <person name="Chevret D."/>
            <person name="Drula E."/>
            <person name="Kwon M.J."/>
            <person name="Gouret P."/>
            <person name="Lesage-Meessen L."/>
            <person name="Lombard V."/>
            <person name="Mariette J."/>
            <person name="Noirot C."/>
            <person name="Park J."/>
            <person name="Patyshakuliyeva A."/>
            <person name="Wieneger R.A.B."/>
            <person name="Wosten H.A.B."/>
            <person name="Martin F."/>
            <person name="Coutinho P.M."/>
            <person name="de Vries R."/>
            <person name="Martinez A.T."/>
            <person name="Klopp C."/>
            <person name="Pontarotti P."/>
            <person name="Henrissat B."/>
            <person name="Record E."/>
        </authorList>
    </citation>
    <scope>NUCLEOTIDE SEQUENCE [LARGE SCALE GENOMIC DNA]</scope>
    <source>
        <strain evidence="10">BRFM137</strain>
    </source>
</reference>
<organism evidence="10 11">
    <name type="scientific">Pycnoporus cinnabarinus</name>
    <name type="common">Cinnabar-red polypore</name>
    <name type="synonym">Trametes cinnabarina</name>
    <dbReference type="NCBI Taxonomy" id="5643"/>
    <lineage>
        <taxon>Eukaryota</taxon>
        <taxon>Fungi</taxon>
        <taxon>Dikarya</taxon>
        <taxon>Basidiomycota</taxon>
        <taxon>Agaricomycotina</taxon>
        <taxon>Agaricomycetes</taxon>
        <taxon>Polyporales</taxon>
        <taxon>Polyporaceae</taxon>
        <taxon>Trametes</taxon>
    </lineage>
</organism>
<dbReference type="Proteomes" id="UP000029665">
    <property type="component" value="Unassembled WGS sequence"/>
</dbReference>
<feature type="coiled-coil region" evidence="8">
    <location>
        <begin position="62"/>
        <end position="89"/>
    </location>
</feature>
<dbReference type="GO" id="GO:0016592">
    <property type="term" value="C:mediator complex"/>
    <property type="evidence" value="ECO:0007669"/>
    <property type="project" value="InterPro"/>
</dbReference>
<comment type="similarity">
    <text evidence="2 7">Belongs to the Mediator complex subunit 9 family.</text>
</comment>
<gene>
    <name evidence="7" type="primary">MED9</name>
    <name evidence="10" type="ORF">BN946_scf184829.g49</name>
</gene>
<evidence type="ECO:0000256" key="1">
    <source>
        <dbReference type="ARBA" id="ARBA00004123"/>
    </source>
</evidence>
<evidence type="ECO:0000256" key="2">
    <source>
        <dbReference type="ARBA" id="ARBA00008089"/>
    </source>
</evidence>
<accession>A0A060S9A9</accession>
<evidence type="ECO:0000256" key="6">
    <source>
        <dbReference type="ARBA" id="ARBA00023242"/>
    </source>
</evidence>
<comment type="function">
    <text evidence="7">Component of the Mediator complex, a coactivator involved in the regulated transcription of nearly all RNA polymerase II-dependent genes. Mediator functions as a bridge to convey information from gene-specific regulatory proteins to the basal RNA polymerase II transcription machinery. Mediator is recruited to promoters by direct interactions with regulatory proteins and serves as a scaffold for the assembly of a functional preinitiation complex with RNA polymerase II and the general transcription factors.</text>
</comment>
<keyword evidence="6 7" id="KW-0539">Nucleus</keyword>
<evidence type="ECO:0000256" key="7">
    <source>
        <dbReference type="RuleBase" id="RU364145"/>
    </source>
</evidence>
<keyword evidence="11" id="KW-1185">Reference proteome</keyword>
<dbReference type="STRING" id="5643.A0A060S9A9"/>
<evidence type="ECO:0000256" key="5">
    <source>
        <dbReference type="ARBA" id="ARBA00023163"/>
    </source>
</evidence>
<evidence type="ECO:0000256" key="3">
    <source>
        <dbReference type="ARBA" id="ARBA00023015"/>
    </source>
</evidence>
<dbReference type="HOGENOM" id="CLU_146814_0_0_1"/>
<evidence type="ECO:0000313" key="11">
    <source>
        <dbReference type="Proteomes" id="UP000029665"/>
    </source>
</evidence>
<evidence type="ECO:0000256" key="8">
    <source>
        <dbReference type="SAM" id="Coils"/>
    </source>
</evidence>
<feature type="region of interest" description="Disordered" evidence="9">
    <location>
        <begin position="96"/>
        <end position="116"/>
    </location>
</feature>
<keyword evidence="5 7" id="KW-0804">Transcription</keyword>
<keyword evidence="3 7" id="KW-0805">Transcription regulation</keyword>
<proteinExistence type="inferred from homology"/>
<protein>
    <recommendedName>
        <fullName evidence="7">Mediator of RNA polymerase II transcription subunit 9</fullName>
    </recommendedName>
    <alternativeName>
        <fullName evidence="7">Mediator complex subunit 9</fullName>
    </alternativeName>
</protein>
<dbReference type="OMA" id="RADRMDI"/>
<comment type="subcellular location">
    <subcellularLocation>
        <location evidence="1 7">Nucleus</location>
    </subcellularLocation>
</comment>
<dbReference type="Pfam" id="PF07544">
    <property type="entry name" value="Med9"/>
    <property type="match status" value="1"/>
</dbReference>
<name>A0A060S9A9_PYCCI</name>
<dbReference type="GO" id="GO:0003712">
    <property type="term" value="F:transcription coregulator activity"/>
    <property type="evidence" value="ECO:0007669"/>
    <property type="project" value="InterPro"/>
</dbReference>
<keyword evidence="8" id="KW-0175">Coiled coil</keyword>
<dbReference type="GO" id="GO:0006357">
    <property type="term" value="P:regulation of transcription by RNA polymerase II"/>
    <property type="evidence" value="ECO:0007669"/>
    <property type="project" value="InterPro"/>
</dbReference>
<evidence type="ECO:0000313" key="10">
    <source>
        <dbReference type="EMBL" id="CDO70940.1"/>
    </source>
</evidence>
<sequence length="116" mass="12788">MTSLYESLLLKLANVVELATQDQGPFTPQAKQALVRSTKDFKDSVKEAHEYATTLPGGELSVEEQDDVIDMLEKLKERKRRQLADFAERVDSISTSAANSQADVKMEVDSNASTPA</sequence>
<keyword evidence="4 7" id="KW-0010">Activator</keyword>
<comment type="caution">
    <text evidence="10">The sequence shown here is derived from an EMBL/GenBank/DDBJ whole genome shotgun (WGS) entry which is preliminary data.</text>
</comment>